<evidence type="ECO:0000313" key="2">
    <source>
        <dbReference type="EMBL" id="SEV94820.1"/>
    </source>
</evidence>
<keyword evidence="3" id="KW-1185">Reference proteome</keyword>
<proteinExistence type="predicted"/>
<dbReference type="OrthoDB" id="1272450at2"/>
<organism evidence="2 3">
    <name type="scientific">Chryseobacterium wanjuense</name>
    <dbReference type="NCBI Taxonomy" id="356305"/>
    <lineage>
        <taxon>Bacteria</taxon>
        <taxon>Pseudomonadati</taxon>
        <taxon>Bacteroidota</taxon>
        <taxon>Flavobacteriia</taxon>
        <taxon>Flavobacteriales</taxon>
        <taxon>Weeksellaceae</taxon>
        <taxon>Chryseobacterium group</taxon>
        <taxon>Chryseobacterium</taxon>
    </lineage>
</organism>
<dbReference type="EMBL" id="FOIU01000001">
    <property type="protein sequence ID" value="SEV94820.1"/>
    <property type="molecule type" value="Genomic_DNA"/>
</dbReference>
<feature type="signal peptide" evidence="1">
    <location>
        <begin position="1"/>
        <end position="20"/>
    </location>
</feature>
<name>A0A1I0N146_9FLAO</name>
<keyword evidence="1" id="KW-0732">Signal</keyword>
<dbReference type="RefSeq" id="WP_089790337.1">
    <property type="nucleotide sequence ID" value="NZ_FOIU01000001.1"/>
</dbReference>
<dbReference type="AlphaFoldDB" id="A0A1I0N146"/>
<evidence type="ECO:0000256" key="1">
    <source>
        <dbReference type="SAM" id="SignalP"/>
    </source>
</evidence>
<evidence type="ECO:0000313" key="3">
    <source>
        <dbReference type="Proteomes" id="UP000199469"/>
    </source>
</evidence>
<protein>
    <submittedName>
        <fullName evidence="2">Uncharacterized protein</fullName>
    </submittedName>
</protein>
<sequence length="234" mass="23980">MKKILLTATMLVGFAAVSQAQQGRVGINTNTPASTLDVVGTPTDATRPDALLVPRLTEDQLAAKNAVYVDGTAGTPSPQNGALVYVTAADGATTAKTANVTAPGIYYFDGSAGQNVWKTWGTGGSTPPNFQIQKGRLHSANAPIVWAADDYSVVTTGMGNSSQLLLPDATTLPLNSVRCVSSNGPGNVGWSPSAVAGITRGMQNIPSTVTSGGSFCFIVVDNAGTHNWGILSGR</sequence>
<reference evidence="3" key="1">
    <citation type="submission" date="2016-10" db="EMBL/GenBank/DDBJ databases">
        <authorList>
            <person name="Varghese N."/>
            <person name="Submissions S."/>
        </authorList>
    </citation>
    <scope>NUCLEOTIDE SEQUENCE [LARGE SCALE GENOMIC DNA]</scope>
    <source>
        <strain evidence="3">DSM 17724</strain>
    </source>
</reference>
<gene>
    <name evidence="2" type="ORF">SAMN05421841_0328</name>
</gene>
<accession>A0A1I0N146</accession>
<feature type="chain" id="PRO_5011520494" evidence="1">
    <location>
        <begin position="21"/>
        <end position="234"/>
    </location>
</feature>
<dbReference type="Proteomes" id="UP000199469">
    <property type="component" value="Unassembled WGS sequence"/>
</dbReference>